<sequence length="196" mass="21815">MIEVIPAVELGQNSRRTIAEIYSDAFRDDFAYFSKDLGVLADAFEHMMVPELFYVALIDGTPAGITACTDGRQQCVTLDGRQLRRHFGLVKGSIASAVFAREFSTAVPNMTPSSASLEFVGTAAAYRGRGVAKAILHHLLALPQYDDYRLEYISDINAPALGLYTKLGFTEYRRKKVRHTRMTGINHYISMKLVQS</sequence>
<proteinExistence type="predicted"/>
<dbReference type="SUPFAM" id="SSF55729">
    <property type="entry name" value="Acyl-CoA N-acyltransferases (Nat)"/>
    <property type="match status" value="1"/>
</dbReference>
<dbReference type="InterPro" id="IPR016181">
    <property type="entry name" value="Acyl_CoA_acyltransferase"/>
</dbReference>
<dbReference type="Gene3D" id="3.40.630.30">
    <property type="match status" value="1"/>
</dbReference>
<dbReference type="Pfam" id="PF00583">
    <property type="entry name" value="Acetyltransf_1"/>
    <property type="match status" value="1"/>
</dbReference>
<evidence type="ECO:0000313" key="3">
    <source>
        <dbReference type="Proteomes" id="UP000185511"/>
    </source>
</evidence>
<dbReference type="InterPro" id="IPR000182">
    <property type="entry name" value="GNAT_dom"/>
</dbReference>
<evidence type="ECO:0000259" key="1">
    <source>
        <dbReference type="PROSITE" id="PS51186"/>
    </source>
</evidence>
<organism evidence="2 3">
    <name type="scientific">Actinoalloteichus fjordicus</name>
    <dbReference type="NCBI Taxonomy" id="1612552"/>
    <lineage>
        <taxon>Bacteria</taxon>
        <taxon>Bacillati</taxon>
        <taxon>Actinomycetota</taxon>
        <taxon>Actinomycetes</taxon>
        <taxon>Pseudonocardiales</taxon>
        <taxon>Pseudonocardiaceae</taxon>
        <taxon>Actinoalloteichus</taxon>
    </lineage>
</organism>
<accession>A0AAC9L8V9</accession>
<dbReference type="AlphaFoldDB" id="A0AAC9L8V9"/>
<dbReference type="PROSITE" id="PS51186">
    <property type="entry name" value="GNAT"/>
    <property type="match status" value="1"/>
</dbReference>
<name>A0AAC9L8V9_9PSEU</name>
<protein>
    <submittedName>
        <fullName evidence="2">Acetyltransferase (GNAT) family protein</fullName>
    </submittedName>
</protein>
<dbReference type="RefSeq" id="WP_075739248.1">
    <property type="nucleotide sequence ID" value="NZ_CP016076.1"/>
</dbReference>
<gene>
    <name evidence="2" type="ORF">UA74_04860</name>
</gene>
<feature type="domain" description="N-acetyltransferase" evidence="1">
    <location>
        <begin position="2"/>
        <end position="195"/>
    </location>
</feature>
<keyword evidence="3" id="KW-1185">Reference proteome</keyword>
<dbReference type="KEGG" id="acad:UA74_04860"/>
<dbReference type="EMBL" id="CP016076">
    <property type="protein sequence ID" value="APU13051.1"/>
    <property type="molecule type" value="Genomic_DNA"/>
</dbReference>
<reference evidence="3" key="1">
    <citation type="submission" date="2016-06" db="EMBL/GenBank/DDBJ databases">
        <title>Complete genome sequence of Actinoalloteichus fjordicus DSM 46855 (=ADI127-17), type strain of the new species Actinoalloteichus fjordicus.</title>
        <authorList>
            <person name="Ruckert C."/>
            <person name="Nouioui I."/>
            <person name="Willmese J."/>
            <person name="van Wezel G."/>
            <person name="Klenk H.-P."/>
            <person name="Kalinowski J."/>
            <person name="Zotchev S.B."/>
        </authorList>
    </citation>
    <scope>NUCLEOTIDE SEQUENCE [LARGE SCALE GENOMIC DNA]</scope>
    <source>
        <strain evidence="3">ADI127-7</strain>
    </source>
</reference>
<dbReference type="Proteomes" id="UP000185511">
    <property type="component" value="Chromosome"/>
</dbReference>
<dbReference type="GO" id="GO:0016747">
    <property type="term" value="F:acyltransferase activity, transferring groups other than amino-acyl groups"/>
    <property type="evidence" value="ECO:0007669"/>
    <property type="project" value="InterPro"/>
</dbReference>
<evidence type="ECO:0000313" key="2">
    <source>
        <dbReference type="EMBL" id="APU13051.1"/>
    </source>
</evidence>